<dbReference type="AlphaFoldDB" id="A0A7I8X765"/>
<organism evidence="1 2">
    <name type="scientific">Bursaphelenchus xylophilus</name>
    <name type="common">Pinewood nematode worm</name>
    <name type="synonym">Aphelenchoides xylophilus</name>
    <dbReference type="NCBI Taxonomy" id="6326"/>
    <lineage>
        <taxon>Eukaryota</taxon>
        <taxon>Metazoa</taxon>
        <taxon>Ecdysozoa</taxon>
        <taxon>Nematoda</taxon>
        <taxon>Chromadorea</taxon>
        <taxon>Rhabditida</taxon>
        <taxon>Tylenchina</taxon>
        <taxon>Tylenchomorpha</taxon>
        <taxon>Aphelenchoidea</taxon>
        <taxon>Aphelenchoididae</taxon>
        <taxon>Bursaphelenchus</taxon>
    </lineage>
</organism>
<proteinExistence type="predicted"/>
<dbReference type="Proteomes" id="UP000659654">
    <property type="component" value="Unassembled WGS sequence"/>
</dbReference>
<evidence type="ECO:0000313" key="1">
    <source>
        <dbReference type="EMBL" id="CAD5232984.1"/>
    </source>
</evidence>
<dbReference type="OrthoDB" id="5895960at2759"/>
<protein>
    <submittedName>
        <fullName evidence="1">(pine wood nematode) hypothetical protein</fullName>
    </submittedName>
</protein>
<dbReference type="EMBL" id="CAJFDI010000005">
    <property type="protein sequence ID" value="CAD5232984.1"/>
    <property type="molecule type" value="Genomic_DNA"/>
</dbReference>
<gene>
    <name evidence="1" type="ORF">BXYJ_LOCUS13075</name>
</gene>
<accession>A0A7I8X765</accession>
<dbReference type="EMBL" id="CAJFCV020000005">
    <property type="protein sequence ID" value="CAG9126281.1"/>
    <property type="molecule type" value="Genomic_DNA"/>
</dbReference>
<evidence type="ECO:0000313" key="2">
    <source>
        <dbReference type="Proteomes" id="UP000659654"/>
    </source>
</evidence>
<dbReference type="Gene3D" id="3.40.630.30">
    <property type="match status" value="1"/>
</dbReference>
<dbReference type="Proteomes" id="UP000582659">
    <property type="component" value="Unassembled WGS sequence"/>
</dbReference>
<reference evidence="1" key="1">
    <citation type="submission" date="2020-09" db="EMBL/GenBank/DDBJ databases">
        <authorList>
            <person name="Kikuchi T."/>
        </authorList>
    </citation>
    <scope>NUCLEOTIDE SEQUENCE</scope>
    <source>
        <strain evidence="1">Ka4C1</strain>
    </source>
</reference>
<sequence>MIRVFPTKLLAGLSQRRFLSLSSPVAKARRVLLPKFPLKAKPGRSVRIELAEYSDLEMINKFTHTHFAPLERSAHGVGVDPQVFYDQLLLPIIETCLHFPYTTLAFDGDELVGYHLMNMDRFDEKTYASPRDVDDLEFLKEKACTAYNVTDENLKFMATVLYYAIHMTPHYLPKREGGQVVAHGEMVCVRKDYKGNALLGALLQQGCVAVHEHGFVEYYMGNSTSLATNHSCVELGAEKLWEFMYKDVKFNGVHVFNKGTIASDEFIALNLGRVEDIVKNDFIQRHTAGLA</sequence>
<keyword evidence="2" id="KW-1185">Reference proteome</keyword>
<comment type="caution">
    <text evidence="1">The sequence shown here is derived from an EMBL/GenBank/DDBJ whole genome shotgun (WGS) entry which is preliminary data.</text>
</comment>
<name>A0A7I8X765_BURXY</name>